<dbReference type="RefSeq" id="WP_169526157.1">
    <property type="nucleotide sequence ID" value="NZ_JAAMPU010000099.1"/>
</dbReference>
<dbReference type="SUPFAM" id="SSF49265">
    <property type="entry name" value="Fibronectin type III"/>
    <property type="match status" value="1"/>
</dbReference>
<reference evidence="4" key="1">
    <citation type="submission" date="2020-02" db="EMBL/GenBank/DDBJ databases">
        <title>Flavobacterium sp. genome.</title>
        <authorList>
            <person name="Jung H.S."/>
            <person name="Baek J.H."/>
            <person name="Jeon C.O."/>
        </authorList>
    </citation>
    <scope>NUCLEOTIDE SEQUENCE</scope>
    <source>
        <strain evidence="4">SE-s28</strain>
    </source>
</reference>
<feature type="domain" description="Fibronectin type-III" evidence="3">
    <location>
        <begin position="37"/>
        <end position="128"/>
    </location>
</feature>
<protein>
    <submittedName>
        <fullName evidence="4">T9SS type A sorting domain-containing protein</fullName>
    </submittedName>
</protein>
<dbReference type="EMBL" id="JAAMPU010000099">
    <property type="protein sequence ID" value="NMH27149.1"/>
    <property type="molecule type" value="Genomic_DNA"/>
</dbReference>
<evidence type="ECO:0000256" key="1">
    <source>
        <dbReference type="ARBA" id="ARBA00022729"/>
    </source>
</evidence>
<keyword evidence="1 2" id="KW-0732">Signal</keyword>
<dbReference type="NCBIfam" id="NF038133">
    <property type="entry name" value="choice_anch_L"/>
    <property type="match status" value="1"/>
</dbReference>
<evidence type="ECO:0000313" key="5">
    <source>
        <dbReference type="Proteomes" id="UP000712080"/>
    </source>
</evidence>
<dbReference type="PROSITE" id="PS50853">
    <property type="entry name" value="FN3"/>
    <property type="match status" value="1"/>
</dbReference>
<dbReference type="CDD" id="cd00063">
    <property type="entry name" value="FN3"/>
    <property type="match status" value="1"/>
</dbReference>
<keyword evidence="5" id="KW-1185">Reference proteome</keyword>
<dbReference type="InterPro" id="IPR026444">
    <property type="entry name" value="Secre_tail"/>
</dbReference>
<dbReference type="InterPro" id="IPR013783">
    <property type="entry name" value="Ig-like_fold"/>
</dbReference>
<dbReference type="InterPro" id="IPR003961">
    <property type="entry name" value="FN3_dom"/>
</dbReference>
<dbReference type="Proteomes" id="UP000712080">
    <property type="component" value="Unassembled WGS sequence"/>
</dbReference>
<dbReference type="Gene3D" id="2.60.40.10">
    <property type="entry name" value="Immunoglobulins"/>
    <property type="match status" value="1"/>
</dbReference>
<proteinExistence type="predicted"/>
<dbReference type="InterPro" id="IPR055353">
    <property type="entry name" value="DUF7619"/>
</dbReference>
<organism evidence="4 5">
    <name type="scientific">Flavobacterium silvaticum</name>
    <dbReference type="NCBI Taxonomy" id="1852020"/>
    <lineage>
        <taxon>Bacteria</taxon>
        <taxon>Pseudomonadati</taxon>
        <taxon>Bacteroidota</taxon>
        <taxon>Flavobacteriia</taxon>
        <taxon>Flavobacteriales</taxon>
        <taxon>Flavobacteriaceae</taxon>
        <taxon>Flavobacterium</taxon>
    </lineage>
</organism>
<name>A0A972JEQ5_9FLAO</name>
<comment type="caution">
    <text evidence="4">The sequence shown here is derived from an EMBL/GenBank/DDBJ whole genome shotgun (WGS) entry which is preliminary data.</text>
</comment>
<feature type="chain" id="PRO_5037247991" evidence="2">
    <location>
        <begin position="21"/>
        <end position="844"/>
    </location>
</feature>
<dbReference type="NCBIfam" id="TIGR04183">
    <property type="entry name" value="Por_Secre_tail"/>
    <property type="match status" value="1"/>
</dbReference>
<dbReference type="InterPro" id="IPR049804">
    <property type="entry name" value="Choice_anch_L"/>
</dbReference>
<dbReference type="Pfam" id="PF18962">
    <property type="entry name" value="Por_Secre_tail"/>
    <property type="match status" value="1"/>
</dbReference>
<gene>
    <name evidence="4" type="ORF">G6047_03820</name>
</gene>
<evidence type="ECO:0000259" key="3">
    <source>
        <dbReference type="PROSITE" id="PS50853"/>
    </source>
</evidence>
<evidence type="ECO:0000313" key="4">
    <source>
        <dbReference type="EMBL" id="NMH27149.1"/>
    </source>
</evidence>
<feature type="signal peptide" evidence="2">
    <location>
        <begin position="1"/>
        <end position="20"/>
    </location>
</feature>
<dbReference type="Pfam" id="PF24595">
    <property type="entry name" value="DUF7619"/>
    <property type="match status" value="1"/>
</dbReference>
<dbReference type="InterPro" id="IPR036116">
    <property type="entry name" value="FN3_sf"/>
</dbReference>
<sequence length="844" mass="90387">MKKITLLLVLTAFQTLAVIAANSKEDTHFALTLLCPEPTNVSALLLPDGTNAQISWQENGSATQWYIEVIVTDALGNTNISTYSSTQTDFTVSNVAPNSNVSVRVKSVCMPAEESDWSAPVTFNTPATPSSNFISTNTTTFTPQQLVSDILINNPCFVTSNVTANGFSPNANSSIGYFTNAGSNFDMTSGIIISTGKVTTATGPNTTEQWNSSGLGSDPDLDELASNSGAMQSLHDAATLSFDFVSQSDSFSFNFIFASEEYGTYQCNYGDIFGFFLKDLTTADPTVNLAVVPGTMTPVSVLTIRNSDNNPGCPSSNPDFFGSYTANASPEGQLSATNFNGLTTKMTASSSVIPGHVYRIKLAIADYGDTIMDSAVFIEEGSFQSGLPECNDRIKIQAFVDTNSNGSKEEDEPYFNQGSFSVEQNNSGIVDQVYAPTGTYTLYESNPSNTYDFGYVMNPSVAGYYTATPVLFNDVNIVSGSGTTTLLYPITPVSNVTDFGIFMTSPFSPAKPALEYTKLITVTNFGQTTASGTVTFTKDALTTLTDLPFGTQTATGFTYTVSDLAPLASIQIPVGLLVADVPAVDMGDVLSATASISVSGDNTLANDTFTGNDVVVNSFDPNSIEETHGPEIPIAGFVQESYLYYTIHFQNLGTAHANKVRVESILDGKLDSSSIELIGSSHNFELIRNGASLTFIFNPIYLPGVFESEDASKGYVTYRIRTKPGIEANDIIPANAAIYFDTNAAIDTNTWNTEFTVDLSVADSQNSTVKIYPNPAKSVVNVNIGNNQIDEVSIYDIVGKKVLQLQNSASDNFTIDVSKLSVGLYMIELSNQGKKISSQKLIIQ</sequence>
<accession>A0A972JEQ5</accession>
<dbReference type="AlphaFoldDB" id="A0A972JEQ5"/>
<evidence type="ECO:0000256" key="2">
    <source>
        <dbReference type="SAM" id="SignalP"/>
    </source>
</evidence>